<dbReference type="SUPFAM" id="SSF53092">
    <property type="entry name" value="Creatinase/prolidase N-terminal domain"/>
    <property type="match status" value="1"/>
</dbReference>
<evidence type="ECO:0000256" key="5">
    <source>
        <dbReference type="ARBA" id="ARBA00012574"/>
    </source>
</evidence>
<dbReference type="PANTHER" id="PTHR43226">
    <property type="entry name" value="XAA-PRO AMINOPEPTIDASE 3"/>
    <property type="match status" value="1"/>
</dbReference>
<organism evidence="14 15">
    <name type="scientific">Endocarpon pusillum (strain Z07020 / HMAS-L-300199)</name>
    <name type="common">Lichen-forming fungus</name>
    <dbReference type="NCBI Taxonomy" id="1263415"/>
    <lineage>
        <taxon>Eukaryota</taxon>
        <taxon>Fungi</taxon>
        <taxon>Dikarya</taxon>
        <taxon>Ascomycota</taxon>
        <taxon>Pezizomycotina</taxon>
        <taxon>Eurotiomycetes</taxon>
        <taxon>Chaetothyriomycetidae</taxon>
        <taxon>Verrucariales</taxon>
        <taxon>Verrucariaceae</taxon>
        <taxon>Endocarpon</taxon>
    </lineage>
</organism>
<evidence type="ECO:0000256" key="10">
    <source>
        <dbReference type="ARBA" id="ARBA00023211"/>
    </source>
</evidence>
<comment type="similarity">
    <text evidence="4">Belongs to the peptidase M24B family.</text>
</comment>
<protein>
    <recommendedName>
        <fullName evidence="5">Xaa-Pro aminopeptidase</fullName>
        <ecNumber evidence="5">3.4.11.9</ecNumber>
    </recommendedName>
    <alternativeName>
        <fullName evidence="11">Aminoacylproline aminopeptidase</fullName>
    </alternativeName>
    <alternativeName>
        <fullName evidence="12">Prolidase</fullName>
    </alternativeName>
</protein>
<evidence type="ECO:0000259" key="13">
    <source>
        <dbReference type="SMART" id="SM01011"/>
    </source>
</evidence>
<dbReference type="InterPro" id="IPR000994">
    <property type="entry name" value="Pept_M24"/>
</dbReference>
<dbReference type="Pfam" id="PF05195">
    <property type="entry name" value="AMP_N"/>
    <property type="match status" value="1"/>
</dbReference>
<dbReference type="SUPFAM" id="SSF55920">
    <property type="entry name" value="Creatinase/aminopeptidase"/>
    <property type="match status" value="1"/>
</dbReference>
<dbReference type="Pfam" id="PF00557">
    <property type="entry name" value="Peptidase_M24"/>
    <property type="match status" value="1"/>
</dbReference>
<proteinExistence type="inferred from homology"/>
<comment type="cofactor">
    <cofactor evidence="2">
        <name>Mn(2+)</name>
        <dbReference type="ChEBI" id="CHEBI:29035"/>
    </cofactor>
</comment>
<comment type="function">
    <text evidence="3">Catalyzes the removal of a penultimate prolyl residue from the N-termini of peptides.</text>
</comment>
<evidence type="ECO:0000256" key="8">
    <source>
        <dbReference type="ARBA" id="ARBA00022801"/>
    </source>
</evidence>
<evidence type="ECO:0000256" key="4">
    <source>
        <dbReference type="ARBA" id="ARBA00008766"/>
    </source>
</evidence>
<dbReference type="SMART" id="SM01011">
    <property type="entry name" value="AMP_N"/>
    <property type="match status" value="1"/>
</dbReference>
<evidence type="ECO:0000256" key="11">
    <source>
        <dbReference type="ARBA" id="ARBA00030849"/>
    </source>
</evidence>
<keyword evidence="10" id="KW-0464">Manganese</keyword>
<dbReference type="HOGENOM" id="CLU_017266_1_1_1"/>
<evidence type="ECO:0000256" key="2">
    <source>
        <dbReference type="ARBA" id="ARBA00001936"/>
    </source>
</evidence>
<dbReference type="GO" id="GO:0070006">
    <property type="term" value="F:metalloaminopeptidase activity"/>
    <property type="evidence" value="ECO:0007669"/>
    <property type="project" value="InterPro"/>
</dbReference>
<dbReference type="Gene3D" id="3.90.230.10">
    <property type="entry name" value="Creatinase/methionine aminopeptidase superfamily"/>
    <property type="match status" value="1"/>
</dbReference>
<dbReference type="GO" id="GO:0005739">
    <property type="term" value="C:mitochondrion"/>
    <property type="evidence" value="ECO:0007669"/>
    <property type="project" value="EnsemblFungi"/>
</dbReference>
<dbReference type="GO" id="GO:0030145">
    <property type="term" value="F:manganese ion binding"/>
    <property type="evidence" value="ECO:0007669"/>
    <property type="project" value="InterPro"/>
</dbReference>
<feature type="domain" description="Aminopeptidase P N-terminal" evidence="13">
    <location>
        <begin position="78"/>
        <end position="214"/>
    </location>
</feature>
<dbReference type="OrthoDB" id="4215474at2759"/>
<evidence type="ECO:0000256" key="9">
    <source>
        <dbReference type="ARBA" id="ARBA00023049"/>
    </source>
</evidence>
<dbReference type="Gene3D" id="3.40.350.10">
    <property type="entry name" value="Creatinase/prolidase N-terminal domain"/>
    <property type="match status" value="1"/>
</dbReference>
<dbReference type="AlphaFoldDB" id="U1GJ50"/>
<dbReference type="OMA" id="DSYFWYL"/>
<dbReference type="GO" id="GO:0005634">
    <property type="term" value="C:nucleus"/>
    <property type="evidence" value="ECO:0007669"/>
    <property type="project" value="EnsemblFungi"/>
</dbReference>
<dbReference type="EC" id="3.4.11.9" evidence="5"/>
<keyword evidence="6" id="KW-0031">Aminopeptidase</keyword>
<keyword evidence="8" id="KW-0378">Hydrolase</keyword>
<dbReference type="RefSeq" id="XP_007802582.1">
    <property type="nucleotide sequence ID" value="XM_007804391.1"/>
</dbReference>
<accession>U1GJ50</accession>
<dbReference type="InterPro" id="IPR052433">
    <property type="entry name" value="X-Pro_dipept-like"/>
</dbReference>
<name>U1GJ50_ENDPU</name>
<evidence type="ECO:0000256" key="1">
    <source>
        <dbReference type="ARBA" id="ARBA00001424"/>
    </source>
</evidence>
<dbReference type="GO" id="GO:0050821">
    <property type="term" value="P:protein stabilization"/>
    <property type="evidence" value="ECO:0007669"/>
    <property type="project" value="EnsemblFungi"/>
</dbReference>
<dbReference type="InterPro" id="IPR029149">
    <property type="entry name" value="Creatin/AminoP/Spt16_N"/>
</dbReference>
<dbReference type="PANTHER" id="PTHR43226:SF4">
    <property type="entry name" value="XAA-PRO AMINOPEPTIDASE 3"/>
    <property type="match status" value="1"/>
</dbReference>
<evidence type="ECO:0000256" key="7">
    <source>
        <dbReference type="ARBA" id="ARBA00022723"/>
    </source>
</evidence>
<dbReference type="GO" id="GO:0016485">
    <property type="term" value="P:protein processing"/>
    <property type="evidence" value="ECO:0007669"/>
    <property type="project" value="EnsemblFungi"/>
</dbReference>
<dbReference type="GeneID" id="19236841"/>
<evidence type="ECO:0000313" key="15">
    <source>
        <dbReference type="Proteomes" id="UP000019373"/>
    </source>
</evidence>
<comment type="catalytic activity">
    <reaction evidence="1">
        <text>Release of any N-terminal amino acid, including proline, that is linked to proline, even from a dipeptide or tripeptide.</text>
        <dbReference type="EC" id="3.4.11.9"/>
    </reaction>
</comment>
<keyword evidence="9" id="KW-0482">Metalloprotease</keyword>
<keyword evidence="6" id="KW-0645">Protease</keyword>
<evidence type="ECO:0000256" key="3">
    <source>
        <dbReference type="ARBA" id="ARBA00002443"/>
    </source>
</evidence>
<gene>
    <name evidence="14" type="ORF">EPUS_01786</name>
</gene>
<dbReference type="InterPro" id="IPR007865">
    <property type="entry name" value="Aminopep_P_N"/>
</dbReference>
<evidence type="ECO:0000313" key="14">
    <source>
        <dbReference type="EMBL" id="ERF71871.1"/>
    </source>
</evidence>
<sequence>MSRALCRYSKRLCRTFQLSNLCQTRLISSHINAAELRFGQPLHETHPHLLQAGEGRHHPYRREGNVPLTTYRPVTPGITALEYAQRRTKLAAQLPANAIAVVAASDVVFRTGHVFYNFHQDPDFFYLTGFNEPEALAVIGKASSNDDHVFYLYVREKDPKAEIWDGARSGTQAALDVFNADETGDISNLKRFLTPLVEDASHIYTDITSLPTPTSTFLEFLRGPSKPSPGFSELISTKKTKPLRPLLNDLRIQKSPSEIHNMRKAGQAAGRAFTSAMRHHFTRESHLDAFLAYQFRMNGCDRPAFEPVAAGGPNALSIHYVRNDSLLHAGNLVLADAGGEYAGYVSDITRTWPVDGKFTPPQRDLYDAVLTVQRSCIRECRADTHTSLELLHQKAERELKDALRQLGFDMSGNAINVLFPHHLSHYLGLDLHDCIGYSKKAKLKAGHCLTVEPGVYVPSGDERFPRRFWGMGVRIEDSVCVLDGDGDADVGNGEGGVGPLVLTAEAVKEVEDIEALR</sequence>
<keyword evidence="15" id="KW-1185">Reference proteome</keyword>
<reference evidence="15" key="1">
    <citation type="journal article" date="2014" name="BMC Genomics">
        <title>Genome characteristics reveal the impact of lichenization on lichen-forming fungus Endocarpon pusillum Hedwig (Verrucariales, Ascomycota).</title>
        <authorList>
            <person name="Wang Y.-Y."/>
            <person name="Liu B."/>
            <person name="Zhang X.-Y."/>
            <person name="Zhou Q.-M."/>
            <person name="Zhang T."/>
            <person name="Li H."/>
            <person name="Yu Y.-F."/>
            <person name="Zhang X.-L."/>
            <person name="Hao X.-Y."/>
            <person name="Wang M."/>
            <person name="Wang L."/>
            <person name="Wei J.-C."/>
        </authorList>
    </citation>
    <scope>NUCLEOTIDE SEQUENCE [LARGE SCALE GENOMIC DNA]</scope>
    <source>
        <strain evidence="15">Z07020 / HMAS-L-300199</strain>
    </source>
</reference>
<evidence type="ECO:0000256" key="12">
    <source>
        <dbReference type="ARBA" id="ARBA00032413"/>
    </source>
</evidence>
<dbReference type="InterPro" id="IPR036005">
    <property type="entry name" value="Creatinase/aminopeptidase-like"/>
</dbReference>
<keyword evidence="7" id="KW-0479">Metal-binding</keyword>
<evidence type="ECO:0000256" key="6">
    <source>
        <dbReference type="ARBA" id="ARBA00022438"/>
    </source>
</evidence>
<dbReference type="EMBL" id="KE721191">
    <property type="protein sequence ID" value="ERF71871.1"/>
    <property type="molecule type" value="Genomic_DNA"/>
</dbReference>
<dbReference type="Proteomes" id="UP000019373">
    <property type="component" value="Unassembled WGS sequence"/>
</dbReference>
<dbReference type="eggNOG" id="KOG2414">
    <property type="taxonomic scope" value="Eukaryota"/>
</dbReference>